<dbReference type="InterPro" id="IPR010432">
    <property type="entry name" value="RDD"/>
</dbReference>
<accession>A0ABQ4N999</accession>
<sequence length="168" mass="19041">MRLSVARLFAYWLDVVMAAAVLIGFQALLYAVTGGFPFAHLKYGYQIMLWVWATISLPVWICFTGCEMRWRQTAGKRLLGLRVTAVGGSGLRFRQALTRTFVKLLPWEATHVILLYPEPWWQGAVDTGREWLIIIPNAMMIIYIAILLAGRGKRALHDYIAGTEVVAR</sequence>
<comment type="caution">
    <text evidence="8">The sequence shown here is derived from an EMBL/GenBank/DDBJ whole genome shotgun (WGS) entry which is preliminary data.</text>
</comment>
<dbReference type="Pfam" id="PF06271">
    <property type="entry name" value="RDD"/>
    <property type="match status" value="1"/>
</dbReference>
<feature type="domain" description="RDD" evidence="7">
    <location>
        <begin position="6"/>
        <end position="162"/>
    </location>
</feature>
<feature type="transmembrane region" description="Helical" evidence="6">
    <location>
        <begin position="43"/>
        <end position="66"/>
    </location>
</feature>
<organism evidence="8 9">
    <name type="scientific">Paenibacillus cisolokensis</name>
    <dbReference type="NCBI Taxonomy" id="1658519"/>
    <lineage>
        <taxon>Bacteria</taxon>
        <taxon>Bacillati</taxon>
        <taxon>Bacillota</taxon>
        <taxon>Bacilli</taxon>
        <taxon>Bacillales</taxon>
        <taxon>Paenibacillaceae</taxon>
        <taxon>Paenibacillus</taxon>
    </lineage>
</organism>
<evidence type="ECO:0000259" key="7">
    <source>
        <dbReference type="Pfam" id="PF06271"/>
    </source>
</evidence>
<evidence type="ECO:0000256" key="2">
    <source>
        <dbReference type="ARBA" id="ARBA00022475"/>
    </source>
</evidence>
<keyword evidence="4 6" id="KW-1133">Transmembrane helix</keyword>
<comment type="subcellular location">
    <subcellularLocation>
        <location evidence="1">Cell membrane</location>
        <topology evidence="1">Multi-pass membrane protein</topology>
    </subcellularLocation>
</comment>
<evidence type="ECO:0000256" key="3">
    <source>
        <dbReference type="ARBA" id="ARBA00022692"/>
    </source>
</evidence>
<dbReference type="Proteomes" id="UP000680304">
    <property type="component" value="Unassembled WGS sequence"/>
</dbReference>
<dbReference type="InterPro" id="IPR051791">
    <property type="entry name" value="Pra-immunoreactive"/>
</dbReference>
<dbReference type="PANTHER" id="PTHR36115:SF4">
    <property type="entry name" value="MEMBRANE PROTEIN"/>
    <property type="match status" value="1"/>
</dbReference>
<gene>
    <name evidence="8" type="ORF">PACILC2_33910</name>
</gene>
<evidence type="ECO:0000256" key="5">
    <source>
        <dbReference type="ARBA" id="ARBA00023136"/>
    </source>
</evidence>
<name>A0ABQ4N999_9BACL</name>
<feature type="transmembrane region" description="Helical" evidence="6">
    <location>
        <begin position="12"/>
        <end position="31"/>
    </location>
</feature>
<keyword evidence="9" id="KW-1185">Reference proteome</keyword>
<proteinExistence type="predicted"/>
<dbReference type="RefSeq" id="WP_213529343.1">
    <property type="nucleotide sequence ID" value="NZ_BOVJ01000107.1"/>
</dbReference>
<keyword evidence="5 6" id="KW-0472">Membrane</keyword>
<feature type="transmembrane region" description="Helical" evidence="6">
    <location>
        <begin position="131"/>
        <end position="150"/>
    </location>
</feature>
<dbReference type="EMBL" id="BOVJ01000107">
    <property type="protein sequence ID" value="GIQ64823.1"/>
    <property type="molecule type" value="Genomic_DNA"/>
</dbReference>
<evidence type="ECO:0000313" key="9">
    <source>
        <dbReference type="Proteomes" id="UP000680304"/>
    </source>
</evidence>
<keyword evidence="2" id="KW-1003">Cell membrane</keyword>
<evidence type="ECO:0000256" key="6">
    <source>
        <dbReference type="SAM" id="Phobius"/>
    </source>
</evidence>
<reference evidence="8 9" key="1">
    <citation type="submission" date="2021-04" db="EMBL/GenBank/DDBJ databases">
        <title>Draft genome sequence of Paenibacillus cisolokensis, LC2-13A.</title>
        <authorList>
            <person name="Uke A."/>
            <person name="Chhe C."/>
            <person name="Baramee S."/>
            <person name="Kosugi A."/>
        </authorList>
    </citation>
    <scope>NUCLEOTIDE SEQUENCE [LARGE SCALE GENOMIC DNA]</scope>
    <source>
        <strain evidence="8 9">LC2-13A</strain>
    </source>
</reference>
<protein>
    <recommendedName>
        <fullName evidence="7">RDD domain-containing protein</fullName>
    </recommendedName>
</protein>
<evidence type="ECO:0000256" key="4">
    <source>
        <dbReference type="ARBA" id="ARBA00022989"/>
    </source>
</evidence>
<keyword evidence="3 6" id="KW-0812">Transmembrane</keyword>
<dbReference type="PANTHER" id="PTHR36115">
    <property type="entry name" value="PROLINE-RICH ANTIGEN HOMOLOG-RELATED"/>
    <property type="match status" value="1"/>
</dbReference>
<evidence type="ECO:0000313" key="8">
    <source>
        <dbReference type="EMBL" id="GIQ64823.1"/>
    </source>
</evidence>
<evidence type="ECO:0000256" key="1">
    <source>
        <dbReference type="ARBA" id="ARBA00004651"/>
    </source>
</evidence>